<dbReference type="GO" id="GO:0000977">
    <property type="term" value="F:RNA polymerase II transcription regulatory region sequence-specific DNA binding"/>
    <property type="evidence" value="ECO:0007669"/>
    <property type="project" value="TreeGrafter"/>
</dbReference>
<feature type="compositionally biased region" description="Low complexity" evidence="10">
    <location>
        <begin position="1099"/>
        <end position="1118"/>
    </location>
</feature>
<feature type="compositionally biased region" description="Low complexity" evidence="10">
    <location>
        <begin position="111"/>
        <end position="124"/>
    </location>
</feature>
<keyword evidence="5" id="KW-0863">Zinc-finger</keyword>
<keyword evidence="8" id="KW-0804">Transcription</keyword>
<dbReference type="InterPro" id="IPR034078">
    <property type="entry name" value="NFX1_fam"/>
</dbReference>
<dbReference type="PANTHER" id="PTHR12360:SF12">
    <property type="entry name" value="TRANSCRIPTIONAL REPRESSOR NF-X1"/>
    <property type="match status" value="1"/>
</dbReference>
<keyword evidence="3" id="KW-0479">Metal-binding</keyword>
<dbReference type="STRING" id="765257.A0A0C9Z1D1"/>
<evidence type="ECO:0000256" key="7">
    <source>
        <dbReference type="ARBA" id="ARBA00023015"/>
    </source>
</evidence>
<proteinExistence type="inferred from homology"/>
<dbReference type="SMART" id="SM00438">
    <property type="entry name" value="ZnF_NFX"/>
    <property type="match status" value="7"/>
</dbReference>
<dbReference type="GO" id="GO:0005634">
    <property type="term" value="C:nucleus"/>
    <property type="evidence" value="ECO:0007669"/>
    <property type="project" value="UniProtKB-SubCell"/>
</dbReference>
<dbReference type="PROSITE" id="PS51061">
    <property type="entry name" value="R3H"/>
    <property type="match status" value="1"/>
</dbReference>
<dbReference type="InterPro" id="IPR036867">
    <property type="entry name" value="R3H_dom_sf"/>
</dbReference>
<evidence type="ECO:0000256" key="2">
    <source>
        <dbReference type="ARBA" id="ARBA00007269"/>
    </source>
</evidence>
<dbReference type="OrthoDB" id="6512771at2759"/>
<evidence type="ECO:0000313" key="13">
    <source>
        <dbReference type="Proteomes" id="UP000054018"/>
    </source>
</evidence>
<dbReference type="CDD" id="cd06008">
    <property type="entry name" value="NF-X1-zinc-finger"/>
    <property type="match status" value="5"/>
</dbReference>
<comment type="subcellular location">
    <subcellularLocation>
        <location evidence="1">Nucleus</location>
    </subcellularLocation>
</comment>
<feature type="compositionally biased region" description="Basic residues" evidence="10">
    <location>
        <begin position="17"/>
        <end position="29"/>
    </location>
</feature>
<evidence type="ECO:0000256" key="3">
    <source>
        <dbReference type="ARBA" id="ARBA00022723"/>
    </source>
</evidence>
<feature type="region of interest" description="Disordered" evidence="10">
    <location>
        <begin position="1040"/>
        <end position="1067"/>
    </location>
</feature>
<keyword evidence="9" id="KW-0539">Nucleus</keyword>
<evidence type="ECO:0000256" key="1">
    <source>
        <dbReference type="ARBA" id="ARBA00004123"/>
    </source>
</evidence>
<feature type="compositionally biased region" description="Polar residues" evidence="10">
    <location>
        <begin position="209"/>
        <end position="236"/>
    </location>
</feature>
<feature type="region of interest" description="Disordered" evidence="10">
    <location>
        <begin position="1"/>
        <end position="186"/>
    </location>
</feature>
<feature type="compositionally biased region" description="Polar residues" evidence="10">
    <location>
        <begin position="31"/>
        <end position="58"/>
    </location>
</feature>
<feature type="region of interest" description="Disordered" evidence="10">
    <location>
        <begin position="209"/>
        <end position="265"/>
    </location>
</feature>
<dbReference type="InterPro" id="IPR000967">
    <property type="entry name" value="Znf_NFX1"/>
</dbReference>
<keyword evidence="7" id="KW-0805">Transcription regulation</keyword>
<evidence type="ECO:0000256" key="9">
    <source>
        <dbReference type="ARBA" id="ARBA00023242"/>
    </source>
</evidence>
<dbReference type="InterPro" id="IPR001374">
    <property type="entry name" value="R3H_dom"/>
</dbReference>
<name>A0A0C9Z1D1_9AGAM</name>
<keyword evidence="4" id="KW-0677">Repeat</keyword>
<evidence type="ECO:0000259" key="11">
    <source>
        <dbReference type="PROSITE" id="PS51061"/>
    </source>
</evidence>
<dbReference type="SUPFAM" id="SSF82708">
    <property type="entry name" value="R3H domain"/>
    <property type="match status" value="1"/>
</dbReference>
<dbReference type="Pfam" id="PF01424">
    <property type="entry name" value="R3H"/>
    <property type="match status" value="1"/>
</dbReference>
<reference evidence="13" key="2">
    <citation type="submission" date="2015-01" db="EMBL/GenBank/DDBJ databases">
        <title>Evolutionary Origins and Diversification of the Mycorrhizal Mutualists.</title>
        <authorList>
            <consortium name="DOE Joint Genome Institute"/>
            <consortium name="Mycorrhizal Genomics Consortium"/>
            <person name="Kohler A."/>
            <person name="Kuo A."/>
            <person name="Nagy L.G."/>
            <person name="Floudas D."/>
            <person name="Copeland A."/>
            <person name="Barry K.W."/>
            <person name="Cichocki N."/>
            <person name="Veneault-Fourrey C."/>
            <person name="LaButti K."/>
            <person name="Lindquist E.A."/>
            <person name="Lipzen A."/>
            <person name="Lundell T."/>
            <person name="Morin E."/>
            <person name="Murat C."/>
            <person name="Riley R."/>
            <person name="Ohm R."/>
            <person name="Sun H."/>
            <person name="Tunlid A."/>
            <person name="Henrissat B."/>
            <person name="Grigoriev I.V."/>
            <person name="Hibbett D.S."/>
            <person name="Martin F."/>
        </authorList>
    </citation>
    <scope>NUCLEOTIDE SEQUENCE [LARGE SCALE GENOMIC DNA]</scope>
    <source>
        <strain evidence="13">441</strain>
    </source>
</reference>
<keyword evidence="13" id="KW-1185">Reference proteome</keyword>
<evidence type="ECO:0000256" key="6">
    <source>
        <dbReference type="ARBA" id="ARBA00022833"/>
    </source>
</evidence>
<dbReference type="HOGENOM" id="CLU_005714_3_1_1"/>
<evidence type="ECO:0000256" key="10">
    <source>
        <dbReference type="SAM" id="MobiDB-lite"/>
    </source>
</evidence>
<dbReference type="Proteomes" id="UP000054018">
    <property type="component" value="Unassembled WGS sequence"/>
</dbReference>
<feature type="compositionally biased region" description="Basic and acidic residues" evidence="10">
    <location>
        <begin position="1126"/>
        <end position="1139"/>
    </location>
</feature>
<dbReference type="GO" id="GO:0000981">
    <property type="term" value="F:DNA-binding transcription factor activity, RNA polymerase II-specific"/>
    <property type="evidence" value="ECO:0007669"/>
    <property type="project" value="TreeGrafter"/>
</dbReference>
<accession>A0A0C9Z1D1</accession>
<keyword evidence="6" id="KW-0862">Zinc</keyword>
<dbReference type="GO" id="GO:0000122">
    <property type="term" value="P:negative regulation of transcription by RNA polymerase II"/>
    <property type="evidence" value="ECO:0007669"/>
    <property type="project" value="TreeGrafter"/>
</dbReference>
<dbReference type="PANTHER" id="PTHR12360">
    <property type="entry name" value="NUCLEAR TRANSCRIPTION FACTOR, X-BOX BINDING 1 NFX1"/>
    <property type="match status" value="1"/>
</dbReference>
<evidence type="ECO:0000256" key="5">
    <source>
        <dbReference type="ARBA" id="ARBA00022771"/>
    </source>
</evidence>
<dbReference type="EMBL" id="KN833868">
    <property type="protein sequence ID" value="KIK16062.1"/>
    <property type="molecule type" value="Genomic_DNA"/>
</dbReference>
<organism evidence="12 13">
    <name type="scientific">Pisolithus microcarpus 441</name>
    <dbReference type="NCBI Taxonomy" id="765257"/>
    <lineage>
        <taxon>Eukaryota</taxon>
        <taxon>Fungi</taxon>
        <taxon>Dikarya</taxon>
        <taxon>Basidiomycota</taxon>
        <taxon>Agaricomycotina</taxon>
        <taxon>Agaricomycetes</taxon>
        <taxon>Agaricomycetidae</taxon>
        <taxon>Boletales</taxon>
        <taxon>Sclerodermatineae</taxon>
        <taxon>Pisolithaceae</taxon>
        <taxon>Pisolithus</taxon>
    </lineage>
</organism>
<protein>
    <recommendedName>
        <fullName evidence="11">R3H domain-containing protein</fullName>
    </recommendedName>
</protein>
<evidence type="ECO:0000313" key="12">
    <source>
        <dbReference type="EMBL" id="KIK16062.1"/>
    </source>
</evidence>
<dbReference type="AlphaFoldDB" id="A0A0C9Z1D1"/>
<comment type="similarity">
    <text evidence="2">Belongs to the NFX1 family.</text>
</comment>
<feature type="region of interest" description="Disordered" evidence="10">
    <location>
        <begin position="1080"/>
        <end position="1147"/>
    </location>
</feature>
<reference evidence="12 13" key="1">
    <citation type="submission" date="2014-04" db="EMBL/GenBank/DDBJ databases">
        <authorList>
            <consortium name="DOE Joint Genome Institute"/>
            <person name="Kuo A."/>
            <person name="Kohler A."/>
            <person name="Costa M.D."/>
            <person name="Nagy L.G."/>
            <person name="Floudas D."/>
            <person name="Copeland A."/>
            <person name="Barry K.W."/>
            <person name="Cichocki N."/>
            <person name="Veneault-Fourrey C."/>
            <person name="LaButti K."/>
            <person name="Lindquist E.A."/>
            <person name="Lipzen A."/>
            <person name="Lundell T."/>
            <person name="Morin E."/>
            <person name="Murat C."/>
            <person name="Sun H."/>
            <person name="Tunlid A."/>
            <person name="Henrissat B."/>
            <person name="Grigoriev I.V."/>
            <person name="Hibbett D.S."/>
            <person name="Martin F."/>
            <person name="Nordberg H.P."/>
            <person name="Cantor M.N."/>
            <person name="Hua S.X."/>
        </authorList>
    </citation>
    <scope>NUCLEOTIDE SEQUENCE [LARGE SCALE GENOMIC DNA]</scope>
    <source>
        <strain evidence="12 13">441</strain>
    </source>
</reference>
<feature type="compositionally biased region" description="Polar residues" evidence="10">
    <location>
        <begin position="99"/>
        <end position="108"/>
    </location>
</feature>
<evidence type="ECO:0000256" key="4">
    <source>
        <dbReference type="ARBA" id="ARBA00022737"/>
    </source>
</evidence>
<feature type="domain" description="R3H" evidence="11">
    <location>
        <begin position="959"/>
        <end position="1021"/>
    </location>
</feature>
<dbReference type="GO" id="GO:0008270">
    <property type="term" value="F:zinc ion binding"/>
    <property type="evidence" value="ECO:0007669"/>
    <property type="project" value="UniProtKB-KW"/>
</dbReference>
<gene>
    <name evidence="12" type="ORF">PISMIDRAFT_686743</name>
</gene>
<sequence length="1147" mass="125044">METSTPEQRTNSSRNYNRNRNRRNFRRHAVPNNQPNDPTTTAATQDANPRLDTSTSYRPTRGPRSERDTRQLEVTQNTTTDRGPTTRRRPPRKKDDGSRNTGPVQSDIPSAANTTTTTAEADAGAHGEPSQAHSRPRPPRRAFNPKLTQPAESGRAIPESSSGSRRTRRSLNSPAGDDLTSTLTHALRTPPYPDCLICFSSVRPEHHTWSCSPSKPSPYTSSQLDDPDNCSSSKPSLQPGLDNPDNRSRSKKLSLNARLDDPGKERSQCCWTTFHLNCIQRWADKSVKSLAEAWLVRGLELPGEWRCPGCQTKREQVPTTYECFCRRTSNPSLTRLSTPHSCGLPCSRSRSSGCGHPCPLSCHPGPCPPCAITVQRSCFCGEVTQNAKCSAYENPAPSDGPQRGFFSCTKICSKPLSCKNPEHRCEKPCHAEPCPPCPVTEEVRCWCGSETKVVACGEFHSEDATKCVVSKNTPPDGTEEEEEWFGSFGCGKTCSRPFSCGTHTCSKPCHPPSRTPPLCPFDPISVTRCGCGRCRVARDGEEMSSDDTSPILPARASCTSPLPICSSTCSKPLPCGHSCTATCHWEVCPPCTMDVLKPCRCGSIKREVKCSTVVLTGDISADAGSSQPLPEDILCNRPCPVLRSCGRHQCRRICCPLAYLAIGKGKKKARSDVMVDPGTEPGGLHECTFPCRRVLGCGNHRCDKKDHKGPCGVCLRSIFEEITCPCNRTVFEPPITCGTRLTCEHPCARQPPCGHPIVPHACHESTIVAGANTAHEGLPSSAEGNTSVTCPPCPFLTRKLCVCGKKMVDNVQCSQERVNCGSICKRLLPCGFHECRRTCHADECGPCTMVCGKSRKTCLPEHHPCTEMCHAPAACPETGPCLTPVTLTCPCGNRRSTVPCSNKEQRLACNEDCAVRKRNEKLAEAFGISREKREEMAAGPKAIWSDELIDYCARATANAKFVRLMEDTLAEFVKSSRRTQVLQYMPAERRKFVQGLASVYRVDTTEVDQEPHRSVQLIRRIDTRIPVPLLSQSASSAAPSSKLVDLRSSKASLRGTGGTELSKTAASATAVKTACTPAWKMPLSSSSRNTPPPYVANKSGASSSGPLHLHSSGPSPSSYETLRVQAQRERPVAVAREDVPESWEDDV</sequence>
<evidence type="ECO:0000256" key="8">
    <source>
        <dbReference type="ARBA" id="ARBA00023163"/>
    </source>
</evidence>